<evidence type="ECO:0000313" key="2">
    <source>
        <dbReference type="EMBL" id="XAG85365.1"/>
    </source>
</evidence>
<dbReference type="PANTHER" id="PTHR43798:SF33">
    <property type="entry name" value="HYDROLASE, PUTATIVE (AFU_ORTHOLOGUE AFUA_2G14860)-RELATED"/>
    <property type="match status" value="1"/>
</dbReference>
<evidence type="ECO:0000259" key="1">
    <source>
        <dbReference type="Pfam" id="PF00561"/>
    </source>
</evidence>
<protein>
    <submittedName>
        <fullName evidence="2">Alpha/beta hydrolase</fullName>
    </submittedName>
</protein>
<dbReference type="InterPro" id="IPR000639">
    <property type="entry name" value="Epox_hydrolase-like"/>
</dbReference>
<dbReference type="PANTHER" id="PTHR43798">
    <property type="entry name" value="MONOACYLGLYCEROL LIPASE"/>
    <property type="match status" value="1"/>
</dbReference>
<sequence length="304" mass="35526">MKKARLIVVTIIILLLSLPIYVMSTFIFKNPIPDDEFSANLTSIVDNLETKIEGKGEHTLVFIHGYPDSLEMWDKQADFFKENYQVVRFTLPGFEQTDRELRPHYSIKQMRSIIDKFIEHLDQQSITVIAHDWGAVYASHYLKQNDLVDRLILLDIGSFADEPRPKINVQYTLALAVAWTLPDYLGTKLALFTADKILQVPRVDPHKSIEDLRPDSRLTYPYWHLWKEVLTSNTTQPVIVDDYGTPFLFIYGKDKSIWFHAKTWEQEVIDKNKGQIEVVPGGHWFMHSYPELVNQKIYNWLNTR</sequence>
<feature type="domain" description="AB hydrolase-1" evidence="1">
    <location>
        <begin position="59"/>
        <end position="195"/>
    </location>
</feature>
<dbReference type="SUPFAM" id="SSF53474">
    <property type="entry name" value="alpha/beta-Hydrolases"/>
    <property type="match status" value="1"/>
</dbReference>
<reference evidence="2" key="1">
    <citation type="submission" date="2022-03" db="EMBL/GenBank/DDBJ databases">
        <title>Sea Food Isolates.</title>
        <authorList>
            <person name="Li c."/>
        </authorList>
    </citation>
    <scope>NUCLEOTIDE SEQUENCE</scope>
    <source>
        <strain evidence="2">19MO03SA05</strain>
    </source>
</reference>
<dbReference type="InterPro" id="IPR050266">
    <property type="entry name" value="AB_hydrolase_sf"/>
</dbReference>
<keyword evidence="2" id="KW-0378">Hydrolase</keyword>
<accession>A0AAU6VFJ6</accession>
<dbReference type="GO" id="GO:0016020">
    <property type="term" value="C:membrane"/>
    <property type="evidence" value="ECO:0007669"/>
    <property type="project" value="TreeGrafter"/>
</dbReference>
<dbReference type="Pfam" id="PF00561">
    <property type="entry name" value="Abhydrolase_1"/>
    <property type="match status" value="1"/>
</dbReference>
<name>A0AAU6VFJ6_UNCXX</name>
<dbReference type="PRINTS" id="PR00412">
    <property type="entry name" value="EPOXHYDRLASE"/>
</dbReference>
<dbReference type="Gene3D" id="3.40.50.1820">
    <property type="entry name" value="alpha/beta hydrolase"/>
    <property type="match status" value="1"/>
</dbReference>
<dbReference type="EMBL" id="CP095350">
    <property type="protein sequence ID" value="XAG85365.1"/>
    <property type="molecule type" value="Genomic_DNA"/>
</dbReference>
<proteinExistence type="predicted"/>
<dbReference type="GO" id="GO:0046464">
    <property type="term" value="P:acylglycerol catabolic process"/>
    <property type="evidence" value="ECO:0007669"/>
    <property type="project" value="TreeGrafter"/>
</dbReference>
<dbReference type="InterPro" id="IPR029058">
    <property type="entry name" value="AB_hydrolase_fold"/>
</dbReference>
<organism evidence="2">
    <name type="scientific">bacterium 19MO03SA05</name>
    <dbReference type="NCBI Taxonomy" id="2920620"/>
    <lineage>
        <taxon>Bacteria</taxon>
    </lineage>
</organism>
<dbReference type="GO" id="GO:0047372">
    <property type="term" value="F:monoacylglycerol lipase activity"/>
    <property type="evidence" value="ECO:0007669"/>
    <property type="project" value="TreeGrafter"/>
</dbReference>
<gene>
    <name evidence="2" type="ORF">MRM63_05115</name>
</gene>
<dbReference type="AlphaFoldDB" id="A0AAU6VFJ6"/>
<dbReference type="InterPro" id="IPR000073">
    <property type="entry name" value="AB_hydrolase_1"/>
</dbReference>